<proteinExistence type="predicted"/>
<accession>A0AC60QVV0</accession>
<feature type="non-terminal residue" evidence="1">
    <location>
        <position position="128"/>
    </location>
</feature>
<evidence type="ECO:0000313" key="1">
    <source>
        <dbReference type="EMBL" id="KAG0442866.1"/>
    </source>
</evidence>
<dbReference type="EMBL" id="JABSTQ010004171">
    <property type="protein sequence ID" value="KAG0442866.1"/>
    <property type="molecule type" value="Genomic_DNA"/>
</dbReference>
<protein>
    <submittedName>
        <fullName evidence="1">Uncharacterized protein</fullName>
    </submittedName>
</protein>
<gene>
    <name evidence="1" type="ORF">HPB47_015538</name>
</gene>
<evidence type="ECO:0000313" key="2">
    <source>
        <dbReference type="Proteomes" id="UP000805193"/>
    </source>
</evidence>
<comment type="caution">
    <text evidence="1">The sequence shown here is derived from an EMBL/GenBank/DDBJ whole genome shotgun (WGS) entry which is preliminary data.</text>
</comment>
<feature type="non-terminal residue" evidence="1">
    <location>
        <position position="1"/>
    </location>
</feature>
<keyword evidence="2" id="KW-1185">Reference proteome</keyword>
<dbReference type="Proteomes" id="UP000805193">
    <property type="component" value="Unassembled WGS sequence"/>
</dbReference>
<reference evidence="1 2" key="1">
    <citation type="journal article" date="2020" name="Cell">
        <title>Large-Scale Comparative Analyses of Tick Genomes Elucidate Their Genetic Diversity and Vector Capacities.</title>
        <authorList>
            <consortium name="Tick Genome and Microbiome Consortium (TIGMIC)"/>
            <person name="Jia N."/>
            <person name="Wang J."/>
            <person name="Shi W."/>
            <person name="Du L."/>
            <person name="Sun Y."/>
            <person name="Zhan W."/>
            <person name="Jiang J.F."/>
            <person name="Wang Q."/>
            <person name="Zhang B."/>
            <person name="Ji P."/>
            <person name="Bell-Sakyi L."/>
            <person name="Cui X.M."/>
            <person name="Yuan T.T."/>
            <person name="Jiang B.G."/>
            <person name="Yang W.F."/>
            <person name="Lam T.T."/>
            <person name="Chang Q.C."/>
            <person name="Ding S.J."/>
            <person name="Wang X.J."/>
            <person name="Zhu J.G."/>
            <person name="Ruan X.D."/>
            <person name="Zhao L."/>
            <person name="Wei J.T."/>
            <person name="Ye R.Z."/>
            <person name="Que T.C."/>
            <person name="Du C.H."/>
            <person name="Zhou Y.H."/>
            <person name="Cheng J.X."/>
            <person name="Dai P.F."/>
            <person name="Guo W.B."/>
            <person name="Han X.H."/>
            <person name="Huang E.J."/>
            <person name="Li L.F."/>
            <person name="Wei W."/>
            <person name="Gao Y.C."/>
            <person name="Liu J.Z."/>
            <person name="Shao H.Z."/>
            <person name="Wang X."/>
            <person name="Wang C.C."/>
            <person name="Yang T.C."/>
            <person name="Huo Q.B."/>
            <person name="Li W."/>
            <person name="Chen H.Y."/>
            <person name="Chen S.E."/>
            <person name="Zhou L.G."/>
            <person name="Ni X.B."/>
            <person name="Tian J.H."/>
            <person name="Sheng Y."/>
            <person name="Liu T."/>
            <person name="Pan Y.S."/>
            <person name="Xia L.Y."/>
            <person name="Li J."/>
            <person name="Zhao F."/>
            <person name="Cao W.C."/>
        </authorList>
    </citation>
    <scope>NUCLEOTIDE SEQUENCE [LARGE SCALE GENOMIC DNA]</scope>
    <source>
        <strain evidence="1">Iper-2018</strain>
    </source>
</reference>
<name>A0AC60QVV0_IXOPE</name>
<sequence>VATLPEEIKDVLNKGPKYSFEPSTSRPKLLAMRRRVANSAGEQNRERAIGDVVDCVKESLSRRLKAKPPFKKVGNFFKLNELALVQADKGGGFGVMSKGQFQEKALTAIDKSFKEVKFGPKSKKNLRL</sequence>
<organism evidence="1 2">
    <name type="scientific">Ixodes persulcatus</name>
    <name type="common">Taiga tick</name>
    <dbReference type="NCBI Taxonomy" id="34615"/>
    <lineage>
        <taxon>Eukaryota</taxon>
        <taxon>Metazoa</taxon>
        <taxon>Ecdysozoa</taxon>
        <taxon>Arthropoda</taxon>
        <taxon>Chelicerata</taxon>
        <taxon>Arachnida</taxon>
        <taxon>Acari</taxon>
        <taxon>Parasitiformes</taxon>
        <taxon>Ixodida</taxon>
        <taxon>Ixodoidea</taxon>
        <taxon>Ixodidae</taxon>
        <taxon>Ixodinae</taxon>
        <taxon>Ixodes</taxon>
    </lineage>
</organism>